<dbReference type="InParanoid" id="A0A0L0HW75"/>
<sequence>MFDKIYKTIFAVSTRLVSFLIAIGLLGLCGLDIFLRIYKNKYVLIGAGSSVCLLGVGALLIISSRKLSIRSALQDTPKLYVPINPSDVPKRVYRLIQADLSKVANISLEAKPRPEDALDLGWGKIGSQLETIHYKTAAIQTFELLEKAATEISPFYRRDPSVSARRYIEMLIAETVLRKDVAHYYIDRYEQLRFGPRQMSEAEYKEFMKVFALLFRSLRYPELPG</sequence>
<evidence type="ECO:0008006" key="13">
    <source>
        <dbReference type="Google" id="ProtNLM"/>
    </source>
</evidence>
<organism evidence="11 12">
    <name type="scientific">Spizellomyces punctatus (strain DAOM BR117)</name>
    <dbReference type="NCBI Taxonomy" id="645134"/>
    <lineage>
        <taxon>Eukaryota</taxon>
        <taxon>Fungi</taxon>
        <taxon>Fungi incertae sedis</taxon>
        <taxon>Chytridiomycota</taxon>
        <taxon>Chytridiomycota incertae sedis</taxon>
        <taxon>Chytridiomycetes</taxon>
        <taxon>Spizellomycetales</taxon>
        <taxon>Spizellomycetaceae</taxon>
        <taxon>Spizellomyces</taxon>
    </lineage>
</organism>
<evidence type="ECO:0000313" key="11">
    <source>
        <dbReference type="EMBL" id="KND05155.1"/>
    </source>
</evidence>
<dbReference type="Pfam" id="PF07406">
    <property type="entry name" value="NICE-3"/>
    <property type="match status" value="1"/>
</dbReference>
<dbReference type="InterPro" id="IPR010876">
    <property type="entry name" value="C1orf43"/>
</dbReference>
<dbReference type="GO" id="GO:0016020">
    <property type="term" value="C:membrane"/>
    <property type="evidence" value="ECO:0007669"/>
    <property type="project" value="UniProtKB-SubCell"/>
</dbReference>
<evidence type="ECO:0000256" key="7">
    <source>
        <dbReference type="ARBA" id="ARBA00023034"/>
    </source>
</evidence>
<dbReference type="GeneID" id="27684528"/>
<evidence type="ECO:0000256" key="8">
    <source>
        <dbReference type="ARBA" id="ARBA00023128"/>
    </source>
</evidence>
<dbReference type="STRING" id="645134.A0A0L0HW75"/>
<accession>A0A0L0HW75</accession>
<dbReference type="PANTHER" id="PTHR21425:SF2">
    <property type="entry name" value="PROTEIN C1ORF43"/>
    <property type="match status" value="1"/>
</dbReference>
<dbReference type="EMBL" id="KQ257450">
    <property type="protein sequence ID" value="KND05155.1"/>
    <property type="molecule type" value="Genomic_DNA"/>
</dbReference>
<evidence type="ECO:0000313" key="12">
    <source>
        <dbReference type="Proteomes" id="UP000053201"/>
    </source>
</evidence>
<evidence type="ECO:0000256" key="2">
    <source>
        <dbReference type="ARBA" id="ARBA00004167"/>
    </source>
</evidence>
<dbReference type="PANTHER" id="PTHR21425">
    <property type="entry name" value="NICE-3"/>
    <property type="match status" value="1"/>
</dbReference>
<dbReference type="OMA" id="QEYTRAC"/>
<evidence type="ECO:0000256" key="6">
    <source>
        <dbReference type="ARBA" id="ARBA00022989"/>
    </source>
</evidence>
<keyword evidence="7" id="KW-0333">Golgi apparatus</keyword>
<gene>
    <name evidence="11" type="ORF">SPPG_00823</name>
</gene>
<evidence type="ECO:0000256" key="10">
    <source>
        <dbReference type="SAM" id="Phobius"/>
    </source>
</evidence>
<keyword evidence="5 10" id="KW-0812">Transmembrane</keyword>
<dbReference type="Proteomes" id="UP000053201">
    <property type="component" value="Unassembled WGS sequence"/>
</dbReference>
<dbReference type="GO" id="GO:0005794">
    <property type="term" value="C:Golgi apparatus"/>
    <property type="evidence" value="ECO:0007669"/>
    <property type="project" value="UniProtKB-SubCell"/>
</dbReference>
<dbReference type="AlphaFoldDB" id="A0A0L0HW75"/>
<reference evidence="11 12" key="1">
    <citation type="submission" date="2009-08" db="EMBL/GenBank/DDBJ databases">
        <title>The Genome Sequence of Spizellomyces punctatus strain DAOM BR117.</title>
        <authorList>
            <consortium name="The Broad Institute Genome Sequencing Platform"/>
            <person name="Russ C."/>
            <person name="Cuomo C."/>
            <person name="Shea T."/>
            <person name="Young S.K."/>
            <person name="Zeng Q."/>
            <person name="Koehrsen M."/>
            <person name="Haas B."/>
            <person name="Borodovsky M."/>
            <person name="Guigo R."/>
            <person name="Alvarado L."/>
            <person name="Berlin A."/>
            <person name="Bochicchio J."/>
            <person name="Borenstein D."/>
            <person name="Chapman S."/>
            <person name="Chen Z."/>
            <person name="Engels R."/>
            <person name="Freedman E."/>
            <person name="Gellesch M."/>
            <person name="Goldberg J."/>
            <person name="Griggs A."/>
            <person name="Gujja S."/>
            <person name="Heiman D."/>
            <person name="Hepburn T."/>
            <person name="Howarth C."/>
            <person name="Jen D."/>
            <person name="Larson L."/>
            <person name="Lewis B."/>
            <person name="Mehta T."/>
            <person name="Park D."/>
            <person name="Pearson M."/>
            <person name="Roberts A."/>
            <person name="Saif S."/>
            <person name="Shenoy N."/>
            <person name="Sisk P."/>
            <person name="Stolte C."/>
            <person name="Sykes S."/>
            <person name="Thomson T."/>
            <person name="Walk T."/>
            <person name="White J."/>
            <person name="Yandava C."/>
            <person name="Burger G."/>
            <person name="Gray M.W."/>
            <person name="Holland P.W.H."/>
            <person name="King N."/>
            <person name="Lang F.B.F."/>
            <person name="Roger A.J."/>
            <person name="Ruiz-Trillo I."/>
            <person name="Lander E."/>
            <person name="Nusbaum C."/>
        </authorList>
    </citation>
    <scope>NUCLEOTIDE SEQUENCE [LARGE SCALE GENOMIC DNA]</scope>
    <source>
        <strain evidence="11 12">DAOM BR117</strain>
    </source>
</reference>
<dbReference type="OrthoDB" id="2119712at2759"/>
<keyword evidence="8" id="KW-0496">Mitochondrion</keyword>
<comment type="subcellular location">
    <subcellularLocation>
        <location evidence="4">Golgi apparatus</location>
    </subcellularLocation>
    <subcellularLocation>
        <location evidence="2">Membrane</location>
        <topology evidence="2">Single-pass membrane protein</topology>
    </subcellularLocation>
    <subcellularLocation>
        <location evidence="3">Mitochondrion</location>
    </subcellularLocation>
</comment>
<name>A0A0L0HW75_SPIPD</name>
<dbReference type="RefSeq" id="XP_016613194.1">
    <property type="nucleotide sequence ID" value="XM_016749152.1"/>
</dbReference>
<evidence type="ECO:0000256" key="1">
    <source>
        <dbReference type="ARBA" id="ARBA00002620"/>
    </source>
</evidence>
<dbReference type="GO" id="GO:0005739">
    <property type="term" value="C:mitochondrion"/>
    <property type="evidence" value="ECO:0007669"/>
    <property type="project" value="UniProtKB-SubCell"/>
</dbReference>
<dbReference type="VEuPathDB" id="FungiDB:SPPG_00823"/>
<evidence type="ECO:0000256" key="4">
    <source>
        <dbReference type="ARBA" id="ARBA00004555"/>
    </source>
</evidence>
<evidence type="ECO:0000256" key="3">
    <source>
        <dbReference type="ARBA" id="ARBA00004173"/>
    </source>
</evidence>
<evidence type="ECO:0000256" key="5">
    <source>
        <dbReference type="ARBA" id="ARBA00022692"/>
    </source>
</evidence>
<keyword evidence="9 10" id="KW-0472">Membrane</keyword>
<feature type="transmembrane region" description="Helical" evidence="10">
    <location>
        <begin position="16"/>
        <end position="35"/>
    </location>
</feature>
<keyword evidence="12" id="KW-1185">Reference proteome</keyword>
<comment type="function">
    <text evidence="1">General regulator of phagocytosis. Required to uptake Gram negative bacterium by macrophages.</text>
</comment>
<feature type="transmembrane region" description="Helical" evidence="10">
    <location>
        <begin position="42"/>
        <end position="62"/>
    </location>
</feature>
<evidence type="ECO:0000256" key="9">
    <source>
        <dbReference type="ARBA" id="ARBA00023136"/>
    </source>
</evidence>
<keyword evidence="6 10" id="KW-1133">Transmembrane helix</keyword>
<proteinExistence type="predicted"/>
<protein>
    <recommendedName>
        <fullName evidence="13">Defect at low temperature protein 1</fullName>
    </recommendedName>
</protein>